<name>A0A4R3HSM0_PAULE</name>
<proteinExistence type="predicted"/>
<dbReference type="Proteomes" id="UP000295382">
    <property type="component" value="Unassembled WGS sequence"/>
</dbReference>
<gene>
    <name evidence="1" type="ORF">EDC30_11416</name>
</gene>
<dbReference type="EMBL" id="SLZQ01000014">
    <property type="protein sequence ID" value="TCS33990.1"/>
    <property type="molecule type" value="Genomic_DNA"/>
</dbReference>
<sequence>MANDDNYVTRGELIRMLQSWQAGELTTQQLWDWASHRFQAGQADYDDWDGEDSVAREVLTMLDSLDLHLMLVEDVPLHLAFLQSPLGAFWESQSDWHAKLAELNYAERRVSLKDDPIYALYCE</sequence>
<organism evidence="1 2">
    <name type="scientific">Paucimonas lemoignei</name>
    <name type="common">Pseudomonas lemoignei</name>
    <dbReference type="NCBI Taxonomy" id="29443"/>
    <lineage>
        <taxon>Bacteria</taxon>
        <taxon>Pseudomonadati</taxon>
        <taxon>Pseudomonadota</taxon>
        <taxon>Betaproteobacteria</taxon>
        <taxon>Burkholderiales</taxon>
        <taxon>Burkholderiaceae</taxon>
        <taxon>Paucimonas</taxon>
    </lineage>
</organism>
<protein>
    <submittedName>
        <fullName evidence="1">Uncharacterized protein</fullName>
    </submittedName>
</protein>
<evidence type="ECO:0000313" key="2">
    <source>
        <dbReference type="Proteomes" id="UP000295382"/>
    </source>
</evidence>
<comment type="caution">
    <text evidence="1">The sequence shown here is derived from an EMBL/GenBank/DDBJ whole genome shotgun (WGS) entry which is preliminary data.</text>
</comment>
<evidence type="ECO:0000313" key="1">
    <source>
        <dbReference type="EMBL" id="TCS33990.1"/>
    </source>
</evidence>
<dbReference type="OrthoDB" id="9153125at2"/>
<dbReference type="AlphaFoldDB" id="A0A4R3HSM0"/>
<reference evidence="1 2" key="1">
    <citation type="submission" date="2019-03" db="EMBL/GenBank/DDBJ databases">
        <title>Genomic Encyclopedia of Type Strains, Phase IV (KMG-IV): sequencing the most valuable type-strain genomes for metagenomic binning, comparative biology and taxonomic classification.</title>
        <authorList>
            <person name="Goeker M."/>
        </authorList>
    </citation>
    <scope>NUCLEOTIDE SEQUENCE [LARGE SCALE GENOMIC DNA]</scope>
    <source>
        <strain evidence="1 2">DSM 7445</strain>
    </source>
</reference>
<dbReference type="RefSeq" id="WP_132259980.1">
    <property type="nucleotide sequence ID" value="NZ_SLZQ01000014.1"/>
</dbReference>
<keyword evidence="2" id="KW-1185">Reference proteome</keyword>
<accession>A0A4R3HSM0</accession>